<comment type="caution">
    <text evidence="1">The sequence shown here is derived from an EMBL/GenBank/DDBJ whole genome shotgun (WGS) entry which is preliminary data.</text>
</comment>
<dbReference type="EMBL" id="BART01030242">
    <property type="protein sequence ID" value="GAH15656.1"/>
    <property type="molecule type" value="Genomic_DNA"/>
</dbReference>
<organism evidence="1">
    <name type="scientific">marine sediment metagenome</name>
    <dbReference type="NCBI Taxonomy" id="412755"/>
    <lineage>
        <taxon>unclassified sequences</taxon>
        <taxon>metagenomes</taxon>
        <taxon>ecological metagenomes</taxon>
    </lineage>
</organism>
<name>X1D4I2_9ZZZZ</name>
<dbReference type="AlphaFoldDB" id="X1D4I2"/>
<gene>
    <name evidence="1" type="ORF">S01H4_52859</name>
</gene>
<accession>X1D4I2</accession>
<sequence>MKKLMKKMNQVNTLELYRHCQCYCTDEYNYYTEKNTLLDWK</sequence>
<proteinExistence type="predicted"/>
<evidence type="ECO:0000313" key="1">
    <source>
        <dbReference type="EMBL" id="GAH15656.1"/>
    </source>
</evidence>
<protein>
    <submittedName>
        <fullName evidence="1">Uncharacterized protein</fullName>
    </submittedName>
</protein>
<reference evidence="1" key="1">
    <citation type="journal article" date="2014" name="Front. Microbiol.">
        <title>High frequency of phylogenetically diverse reductive dehalogenase-homologous genes in deep subseafloor sedimentary metagenomes.</title>
        <authorList>
            <person name="Kawai M."/>
            <person name="Futagami T."/>
            <person name="Toyoda A."/>
            <person name="Takaki Y."/>
            <person name="Nishi S."/>
            <person name="Hori S."/>
            <person name="Arai W."/>
            <person name="Tsubouchi T."/>
            <person name="Morono Y."/>
            <person name="Uchiyama I."/>
            <person name="Ito T."/>
            <person name="Fujiyama A."/>
            <person name="Inagaki F."/>
            <person name="Takami H."/>
        </authorList>
    </citation>
    <scope>NUCLEOTIDE SEQUENCE</scope>
    <source>
        <strain evidence="1">Expedition CK06-06</strain>
    </source>
</reference>